<dbReference type="Pfam" id="PF00975">
    <property type="entry name" value="Thioesterase"/>
    <property type="match status" value="1"/>
</dbReference>
<proteinExistence type="predicted"/>
<dbReference type="EMBL" id="JAULSR010000001">
    <property type="protein sequence ID" value="KAK0636371.1"/>
    <property type="molecule type" value="Genomic_DNA"/>
</dbReference>
<sequence length="280" mass="31020">MTMFDENPCVIQDQPATPWLGKTPLVLIHDGGGTVFSYHLIGPLKRRVFGISNPCYTTGSTWDGGINQMANHYYDLIKKIIPFGKVILGGWSLGGILSIAIARLIADDDNLDVVGILMIDSICPRPTTVQAQALAQAEIRTQQAKPTPTPIAQHALTWSTYTKPETRNAVQRCFSEAVRMLGEWTLPSWPNDSFTRPPPVILLRCKEKVPTPDGTSRVDSYRDDPLLGWGHYRQDLISQVVEIPGNHFSIWATEERLDEVTAKINQACLDLDAAQALGTR</sequence>
<dbReference type="GO" id="GO:0016787">
    <property type="term" value="F:hydrolase activity"/>
    <property type="evidence" value="ECO:0007669"/>
    <property type="project" value="UniProtKB-KW"/>
</dbReference>
<evidence type="ECO:0000313" key="2">
    <source>
        <dbReference type="EMBL" id="KAK0636371.1"/>
    </source>
</evidence>
<dbReference type="SUPFAM" id="SSF53474">
    <property type="entry name" value="alpha/beta-Hydrolases"/>
    <property type="match status" value="1"/>
</dbReference>
<keyword evidence="2" id="KW-0378">Hydrolase</keyword>
<comment type="caution">
    <text evidence="2">The sequence shown here is derived from an EMBL/GenBank/DDBJ whole genome shotgun (WGS) entry which is preliminary data.</text>
</comment>
<dbReference type="InterPro" id="IPR029058">
    <property type="entry name" value="AB_hydrolase_fold"/>
</dbReference>
<protein>
    <submittedName>
        <fullName evidence="2">Alpha/Beta hydrolase protein</fullName>
    </submittedName>
</protein>
<dbReference type="InterPro" id="IPR001031">
    <property type="entry name" value="Thioesterase"/>
</dbReference>
<organism evidence="2 3">
    <name type="scientific">Bombardia bombarda</name>
    <dbReference type="NCBI Taxonomy" id="252184"/>
    <lineage>
        <taxon>Eukaryota</taxon>
        <taxon>Fungi</taxon>
        <taxon>Dikarya</taxon>
        <taxon>Ascomycota</taxon>
        <taxon>Pezizomycotina</taxon>
        <taxon>Sordariomycetes</taxon>
        <taxon>Sordariomycetidae</taxon>
        <taxon>Sordariales</taxon>
        <taxon>Lasiosphaeriaceae</taxon>
        <taxon>Bombardia</taxon>
    </lineage>
</organism>
<feature type="domain" description="Thioesterase" evidence="1">
    <location>
        <begin position="24"/>
        <end position="266"/>
    </location>
</feature>
<name>A0AA39XMK7_9PEZI</name>
<dbReference type="Proteomes" id="UP001174934">
    <property type="component" value="Unassembled WGS sequence"/>
</dbReference>
<dbReference type="Gene3D" id="3.40.50.1820">
    <property type="entry name" value="alpha/beta hydrolase"/>
    <property type="match status" value="1"/>
</dbReference>
<evidence type="ECO:0000259" key="1">
    <source>
        <dbReference type="Pfam" id="PF00975"/>
    </source>
</evidence>
<gene>
    <name evidence="2" type="ORF">B0T17DRAFT_518969</name>
</gene>
<accession>A0AA39XMK7</accession>
<keyword evidence="3" id="KW-1185">Reference proteome</keyword>
<reference evidence="2" key="1">
    <citation type="submission" date="2023-06" db="EMBL/GenBank/DDBJ databases">
        <title>Genome-scale phylogeny and comparative genomics of the fungal order Sordariales.</title>
        <authorList>
            <consortium name="Lawrence Berkeley National Laboratory"/>
            <person name="Hensen N."/>
            <person name="Bonometti L."/>
            <person name="Westerberg I."/>
            <person name="Brannstrom I.O."/>
            <person name="Guillou S."/>
            <person name="Cros-Aarteil S."/>
            <person name="Calhoun S."/>
            <person name="Haridas S."/>
            <person name="Kuo A."/>
            <person name="Mondo S."/>
            <person name="Pangilinan J."/>
            <person name="Riley R."/>
            <person name="LaButti K."/>
            <person name="Andreopoulos B."/>
            <person name="Lipzen A."/>
            <person name="Chen C."/>
            <person name="Yanf M."/>
            <person name="Daum C."/>
            <person name="Ng V."/>
            <person name="Clum A."/>
            <person name="Steindorff A."/>
            <person name="Ohm R."/>
            <person name="Martin F."/>
            <person name="Silar P."/>
            <person name="Natvig D."/>
            <person name="Lalanne C."/>
            <person name="Gautier V."/>
            <person name="Ament-velasquez S.L."/>
            <person name="Kruys A."/>
            <person name="Hutchinson M.I."/>
            <person name="Powell A.J."/>
            <person name="Barry K."/>
            <person name="Miller A.N."/>
            <person name="Grigoriev I.V."/>
            <person name="Debuchy R."/>
            <person name="Gladieux P."/>
            <person name="Thoren M.H."/>
            <person name="Johannesson H."/>
        </authorList>
    </citation>
    <scope>NUCLEOTIDE SEQUENCE</scope>
    <source>
        <strain evidence="2">SMH3391-2</strain>
    </source>
</reference>
<dbReference type="AlphaFoldDB" id="A0AA39XMK7"/>
<evidence type="ECO:0000313" key="3">
    <source>
        <dbReference type="Proteomes" id="UP001174934"/>
    </source>
</evidence>